<proteinExistence type="predicted"/>
<dbReference type="AlphaFoldDB" id="A0A9E7U837"/>
<protein>
    <submittedName>
        <fullName evidence="1">Uncharacterized protein</fullName>
    </submittedName>
</protein>
<keyword evidence="2" id="KW-1185">Reference proteome</keyword>
<dbReference type="EMBL" id="CP104003">
    <property type="protein sequence ID" value="UWM54271.1"/>
    <property type="molecule type" value="Genomic_DNA"/>
</dbReference>
<dbReference type="RefSeq" id="WP_260593271.1">
    <property type="nucleotide sequence ID" value="NZ_CP104003.1"/>
</dbReference>
<dbReference type="Proteomes" id="UP001057580">
    <property type="component" value="Chromosome"/>
</dbReference>
<reference evidence="1" key="1">
    <citation type="submission" date="2022-09" db="EMBL/GenBank/DDBJ databases">
        <title>Diverse halophilic archaea isolated from saline environments.</title>
        <authorList>
            <person name="Cui H.-L."/>
        </authorList>
    </citation>
    <scope>NUCLEOTIDE SEQUENCE</scope>
    <source>
        <strain evidence="1">ZS-35-S2</strain>
    </source>
</reference>
<evidence type="ECO:0000313" key="2">
    <source>
        <dbReference type="Proteomes" id="UP001057580"/>
    </source>
</evidence>
<organism evidence="1 2">
    <name type="scientific">Salinirubellus salinus</name>
    <dbReference type="NCBI Taxonomy" id="1364945"/>
    <lineage>
        <taxon>Archaea</taxon>
        <taxon>Methanobacteriati</taxon>
        <taxon>Methanobacteriota</taxon>
        <taxon>Stenosarchaea group</taxon>
        <taxon>Halobacteria</taxon>
        <taxon>Halobacteriales</taxon>
        <taxon>Natronomonadaceae</taxon>
        <taxon>Salinirubellus</taxon>
    </lineage>
</organism>
<accession>A0A9E7U837</accession>
<evidence type="ECO:0000313" key="1">
    <source>
        <dbReference type="EMBL" id="UWM54271.1"/>
    </source>
</evidence>
<gene>
    <name evidence="1" type="ORF">N0B31_19410</name>
</gene>
<sequence length="119" mass="13453">MQTLELPSGETVTPEDVFMYEGYPYRFRPAGDGETAAFYLTPLYWGGGEMDVPFPDRGVLKGQWGEESRGVLTTEEWAEWLRAVRDDDRFDAAELDALAEELGVEEPGLVTRIRRSLGF</sequence>
<name>A0A9E7U837_9EURY</name>
<dbReference type="GeneID" id="74944638"/>
<dbReference type="KEGG" id="ssai:N0B31_19410"/>